<comment type="caution">
    <text evidence="4">The sequence shown here is derived from an EMBL/GenBank/DDBJ whole genome shotgun (WGS) entry which is preliminary data.</text>
</comment>
<dbReference type="EMBL" id="BARS01005079">
    <property type="protein sequence ID" value="GAF68328.1"/>
    <property type="molecule type" value="Genomic_DNA"/>
</dbReference>
<evidence type="ECO:0000256" key="2">
    <source>
        <dbReference type="ARBA" id="ARBA00022801"/>
    </source>
</evidence>
<name>X0RHT8_9ZZZZ</name>
<dbReference type="Gene3D" id="3.20.20.80">
    <property type="entry name" value="Glycosidases"/>
    <property type="match status" value="1"/>
</dbReference>
<gene>
    <name evidence="4" type="ORF">S01H1_09946</name>
</gene>
<evidence type="ECO:0000313" key="4">
    <source>
        <dbReference type="EMBL" id="GAF68328.1"/>
    </source>
</evidence>
<dbReference type="CDD" id="cd00599">
    <property type="entry name" value="GH25_muramidase"/>
    <property type="match status" value="1"/>
</dbReference>
<evidence type="ECO:0000256" key="3">
    <source>
        <dbReference type="ARBA" id="ARBA00023295"/>
    </source>
</evidence>
<dbReference type="GO" id="GO:0016052">
    <property type="term" value="P:carbohydrate catabolic process"/>
    <property type="evidence" value="ECO:0007669"/>
    <property type="project" value="TreeGrafter"/>
</dbReference>
<accession>X0RHT8</accession>
<dbReference type="InterPro" id="IPR017853">
    <property type="entry name" value="GH"/>
</dbReference>
<keyword evidence="3" id="KW-0326">Glycosidase</keyword>
<keyword evidence="2" id="KW-0378">Hydrolase</keyword>
<evidence type="ECO:0000256" key="1">
    <source>
        <dbReference type="ARBA" id="ARBA00010646"/>
    </source>
</evidence>
<dbReference type="GO" id="GO:0003796">
    <property type="term" value="F:lysozyme activity"/>
    <property type="evidence" value="ECO:0007669"/>
    <property type="project" value="InterPro"/>
</dbReference>
<dbReference type="AlphaFoldDB" id="X0RHT8"/>
<dbReference type="PANTHER" id="PTHR34135">
    <property type="entry name" value="LYSOZYME"/>
    <property type="match status" value="1"/>
</dbReference>
<sequence length="194" mass="21519">MWQGDIDWEAVKESGIEFVIIKATEGVTYVDPTFIANWDGAKEAGLLVSAYHMLWPQLSPTKQAEHFLNTMGEREADFPLALDVELNKTEGNIGAVVEEVLLALEAKEGRKPIIYTAQSFWGRHVGWAPGWSAYALWVADYGAAAPAIPVGWEVYDFWQHSNRGSVPGISGNVDLNIFVRGTEGLNNLGRKEER</sequence>
<dbReference type="InterPro" id="IPR002053">
    <property type="entry name" value="Glyco_hydro_25"/>
</dbReference>
<dbReference type="GO" id="GO:0009253">
    <property type="term" value="P:peptidoglycan catabolic process"/>
    <property type="evidence" value="ECO:0007669"/>
    <property type="project" value="InterPro"/>
</dbReference>
<dbReference type="Pfam" id="PF01183">
    <property type="entry name" value="Glyco_hydro_25"/>
    <property type="match status" value="1"/>
</dbReference>
<comment type="similarity">
    <text evidence="1">Belongs to the glycosyl hydrolase 25 family.</text>
</comment>
<evidence type="ECO:0008006" key="5">
    <source>
        <dbReference type="Google" id="ProtNLM"/>
    </source>
</evidence>
<protein>
    <recommendedName>
        <fullName evidence="5">Lysozyme</fullName>
    </recommendedName>
</protein>
<dbReference type="InterPro" id="IPR018077">
    <property type="entry name" value="Glyco_hydro_fam25_subgr"/>
</dbReference>
<dbReference type="SMART" id="SM00641">
    <property type="entry name" value="Glyco_25"/>
    <property type="match status" value="1"/>
</dbReference>
<dbReference type="PANTHER" id="PTHR34135:SF2">
    <property type="entry name" value="LYSOZYME"/>
    <property type="match status" value="1"/>
</dbReference>
<dbReference type="GO" id="GO:0016998">
    <property type="term" value="P:cell wall macromolecule catabolic process"/>
    <property type="evidence" value="ECO:0007669"/>
    <property type="project" value="InterPro"/>
</dbReference>
<dbReference type="PROSITE" id="PS51904">
    <property type="entry name" value="GLYCOSYL_HYDROL_F25_2"/>
    <property type="match status" value="1"/>
</dbReference>
<organism evidence="4">
    <name type="scientific">marine sediment metagenome</name>
    <dbReference type="NCBI Taxonomy" id="412755"/>
    <lineage>
        <taxon>unclassified sequences</taxon>
        <taxon>metagenomes</taxon>
        <taxon>ecological metagenomes</taxon>
    </lineage>
</organism>
<reference evidence="4" key="1">
    <citation type="journal article" date="2014" name="Front. Microbiol.">
        <title>High frequency of phylogenetically diverse reductive dehalogenase-homologous genes in deep subseafloor sedimentary metagenomes.</title>
        <authorList>
            <person name="Kawai M."/>
            <person name="Futagami T."/>
            <person name="Toyoda A."/>
            <person name="Takaki Y."/>
            <person name="Nishi S."/>
            <person name="Hori S."/>
            <person name="Arai W."/>
            <person name="Tsubouchi T."/>
            <person name="Morono Y."/>
            <person name="Uchiyama I."/>
            <person name="Ito T."/>
            <person name="Fujiyama A."/>
            <person name="Inagaki F."/>
            <person name="Takami H."/>
        </authorList>
    </citation>
    <scope>NUCLEOTIDE SEQUENCE</scope>
    <source>
        <strain evidence="4">Expedition CK06-06</strain>
    </source>
</reference>
<proteinExistence type="inferred from homology"/>
<dbReference type="SUPFAM" id="SSF51445">
    <property type="entry name" value="(Trans)glycosidases"/>
    <property type="match status" value="1"/>
</dbReference>